<accession>A0A7R8ARY0</accession>
<dbReference type="Proteomes" id="UP000654913">
    <property type="component" value="Chromosome 7"/>
</dbReference>
<proteinExistence type="predicted"/>
<sequence>MTTCLLTSAFFYLLITNGRDQVNNKYYTLKQLATNKNRLAQSKKCAPLLLIGNLFLTRSHKVNDRDHSAPQNGITAPNETLPRYFAKSGPVDADPRKTKKDGGGKGNWGRSGEEVQDYEYSFMNTRRHSNSSVQGISGFKTKFETIEPEPVFEEDLHGPLNENIIDGAPVVKADSVSSGTSGGGEIEQAADQKNSAVN</sequence>
<reference evidence="3" key="2">
    <citation type="submission" date="2021-02" db="EMBL/GenBank/DDBJ databases">
        <title>Aspergillus puulaauensis MK2 genome sequence.</title>
        <authorList>
            <person name="Futagami T."/>
            <person name="Mori K."/>
            <person name="Kadooka C."/>
            <person name="Tanaka T."/>
        </authorList>
    </citation>
    <scope>NUCLEOTIDE SEQUENCE</scope>
    <source>
        <strain evidence="3">MK2</strain>
    </source>
</reference>
<feature type="region of interest" description="Disordered" evidence="1">
    <location>
        <begin position="173"/>
        <end position="198"/>
    </location>
</feature>
<name>A0A7R8ARY0_9EURO</name>
<reference evidence="3" key="1">
    <citation type="submission" date="2021-01" db="EMBL/GenBank/DDBJ databases">
        <authorList>
            <consortium name="Aspergillus puulaauensis MK2 genome sequencing consortium"/>
            <person name="Kazuki M."/>
            <person name="Futagami T."/>
        </authorList>
    </citation>
    <scope>NUCLEOTIDE SEQUENCE</scope>
    <source>
        <strain evidence="3">MK2</strain>
    </source>
</reference>
<dbReference type="EMBL" id="AP024449">
    <property type="protein sequence ID" value="BCS28886.1"/>
    <property type="molecule type" value="Genomic_DNA"/>
</dbReference>
<gene>
    <name evidence="3" type="ORF">APUU_70456S</name>
</gene>
<feature type="region of interest" description="Disordered" evidence="1">
    <location>
        <begin position="63"/>
        <end position="112"/>
    </location>
</feature>
<dbReference type="OrthoDB" id="2122308at2759"/>
<evidence type="ECO:0000313" key="3">
    <source>
        <dbReference type="EMBL" id="BCS28886.1"/>
    </source>
</evidence>
<dbReference type="GeneID" id="64978883"/>
<feature type="chain" id="PRO_5031201525" description="STF2-like protein" evidence="2">
    <location>
        <begin position="19"/>
        <end position="198"/>
    </location>
</feature>
<feature type="compositionally biased region" description="Basic and acidic residues" evidence="1">
    <location>
        <begin position="93"/>
        <end position="103"/>
    </location>
</feature>
<evidence type="ECO:0000313" key="4">
    <source>
        <dbReference type="Proteomes" id="UP000654913"/>
    </source>
</evidence>
<protein>
    <recommendedName>
        <fullName evidence="5">STF2-like protein</fullName>
    </recommendedName>
</protein>
<feature type="signal peptide" evidence="2">
    <location>
        <begin position="1"/>
        <end position="18"/>
    </location>
</feature>
<dbReference type="KEGG" id="apuu:APUU_70456S"/>
<evidence type="ECO:0008006" key="5">
    <source>
        <dbReference type="Google" id="ProtNLM"/>
    </source>
</evidence>
<keyword evidence="2" id="KW-0732">Signal</keyword>
<evidence type="ECO:0000256" key="1">
    <source>
        <dbReference type="SAM" id="MobiDB-lite"/>
    </source>
</evidence>
<dbReference type="AlphaFoldDB" id="A0A7R8ARY0"/>
<evidence type="ECO:0000256" key="2">
    <source>
        <dbReference type="SAM" id="SignalP"/>
    </source>
</evidence>
<keyword evidence="4" id="KW-1185">Reference proteome</keyword>
<feature type="compositionally biased region" description="Polar residues" evidence="1">
    <location>
        <begin position="69"/>
        <end position="78"/>
    </location>
</feature>
<dbReference type="RefSeq" id="XP_041561072.1">
    <property type="nucleotide sequence ID" value="XM_041695331.1"/>
</dbReference>
<organism evidence="3 4">
    <name type="scientific">Aspergillus puulaauensis</name>
    <dbReference type="NCBI Taxonomy" id="1220207"/>
    <lineage>
        <taxon>Eukaryota</taxon>
        <taxon>Fungi</taxon>
        <taxon>Dikarya</taxon>
        <taxon>Ascomycota</taxon>
        <taxon>Pezizomycotina</taxon>
        <taxon>Eurotiomycetes</taxon>
        <taxon>Eurotiomycetidae</taxon>
        <taxon>Eurotiales</taxon>
        <taxon>Aspergillaceae</taxon>
        <taxon>Aspergillus</taxon>
    </lineage>
</organism>